<reference evidence="1 2" key="1">
    <citation type="submission" date="2019-01" db="EMBL/GenBank/DDBJ databases">
        <authorList>
            <person name="Chen W.-M."/>
        </authorList>
    </citation>
    <scope>NUCLEOTIDE SEQUENCE [LARGE SCALE GENOMIC DNA]</scope>
    <source>
        <strain evidence="1 2">CCP-7</strain>
    </source>
</reference>
<accession>A0A437LV82</accession>
<dbReference type="EMBL" id="SACN01000005">
    <property type="protein sequence ID" value="RVT89351.1"/>
    <property type="molecule type" value="Genomic_DNA"/>
</dbReference>
<organism evidence="1 2">
    <name type="scientific">Sphingomonas crocodyli</name>
    <dbReference type="NCBI Taxonomy" id="1979270"/>
    <lineage>
        <taxon>Bacteria</taxon>
        <taxon>Pseudomonadati</taxon>
        <taxon>Pseudomonadota</taxon>
        <taxon>Alphaproteobacteria</taxon>
        <taxon>Sphingomonadales</taxon>
        <taxon>Sphingomonadaceae</taxon>
        <taxon>Sphingomonas</taxon>
    </lineage>
</organism>
<sequence length="66" mass="7227">MSIRKMVPGLLLASLFWIGCFALLQWHRATLDDDVAVQEEEPAPGLGKLLPTPERLVEAVVLNSLG</sequence>
<name>A0A437LV82_9SPHN</name>
<keyword evidence="2" id="KW-1185">Reference proteome</keyword>
<comment type="caution">
    <text evidence="1">The sequence shown here is derived from an EMBL/GenBank/DDBJ whole genome shotgun (WGS) entry which is preliminary data.</text>
</comment>
<dbReference type="PROSITE" id="PS51257">
    <property type="entry name" value="PROKAR_LIPOPROTEIN"/>
    <property type="match status" value="1"/>
</dbReference>
<proteinExistence type="predicted"/>
<protein>
    <submittedName>
        <fullName evidence="1">Uncharacterized protein</fullName>
    </submittedName>
</protein>
<dbReference type="AlphaFoldDB" id="A0A437LV82"/>
<evidence type="ECO:0000313" key="1">
    <source>
        <dbReference type="EMBL" id="RVT89351.1"/>
    </source>
</evidence>
<gene>
    <name evidence="1" type="ORF">EOD43_21505</name>
</gene>
<dbReference type="Proteomes" id="UP000282971">
    <property type="component" value="Unassembled WGS sequence"/>
</dbReference>
<dbReference type="RefSeq" id="WP_127746332.1">
    <property type="nucleotide sequence ID" value="NZ_SACN01000005.1"/>
</dbReference>
<evidence type="ECO:0000313" key="2">
    <source>
        <dbReference type="Proteomes" id="UP000282971"/>
    </source>
</evidence>